<evidence type="ECO:0000313" key="2">
    <source>
        <dbReference type="EMBL" id="GBG08799.1"/>
    </source>
</evidence>
<dbReference type="SUPFAM" id="SSF54593">
    <property type="entry name" value="Glyoxalase/Bleomycin resistance protein/Dihydroxybiphenyl dioxygenase"/>
    <property type="match status" value="1"/>
</dbReference>
<dbReference type="Gene3D" id="3.30.720.120">
    <property type="match status" value="1"/>
</dbReference>
<name>A0A2R5ESZ8_9BACL</name>
<dbReference type="PANTHER" id="PTHR34109">
    <property type="entry name" value="BNAUNNG04460D PROTEIN-RELATED"/>
    <property type="match status" value="1"/>
</dbReference>
<dbReference type="PANTHER" id="PTHR34109:SF1">
    <property type="entry name" value="VOC DOMAIN-CONTAINING PROTEIN"/>
    <property type="match status" value="1"/>
</dbReference>
<sequence length="136" mass="15222">MGNEWTPQGYPSVVPTMRAEQVDRLLVFMQTVFDGEILQRAVDANEKITHAEVRIGHGMIEVSDANAAWPANETSLHVFVPNVDECFRRALEEGAVPLYEPADMPYGERSGGVRDPFGNSWFIATFRRGAGRGYYD</sequence>
<dbReference type="InterPro" id="IPR004360">
    <property type="entry name" value="Glyas_Fos-R_dOase_dom"/>
</dbReference>
<dbReference type="Proteomes" id="UP000245202">
    <property type="component" value="Unassembled WGS sequence"/>
</dbReference>
<dbReference type="Pfam" id="PF00903">
    <property type="entry name" value="Glyoxalase"/>
    <property type="match status" value="1"/>
</dbReference>
<dbReference type="EMBL" id="BDQX01000171">
    <property type="protein sequence ID" value="GBG08799.1"/>
    <property type="molecule type" value="Genomic_DNA"/>
</dbReference>
<comment type="caution">
    <text evidence="2">The sequence shown here is derived from an EMBL/GenBank/DDBJ whole genome shotgun (WGS) entry which is preliminary data.</text>
</comment>
<keyword evidence="3" id="KW-1185">Reference proteome</keyword>
<proteinExistence type="predicted"/>
<dbReference type="CDD" id="cd07246">
    <property type="entry name" value="VOC_like"/>
    <property type="match status" value="1"/>
</dbReference>
<dbReference type="RefSeq" id="WP_108993654.1">
    <property type="nucleotide sequence ID" value="NZ_BDQX01000171.1"/>
</dbReference>
<organism evidence="2 3">
    <name type="scientific">Paenibacillus agaridevorans</name>
    <dbReference type="NCBI Taxonomy" id="171404"/>
    <lineage>
        <taxon>Bacteria</taxon>
        <taxon>Bacillati</taxon>
        <taxon>Bacillota</taxon>
        <taxon>Bacilli</taxon>
        <taxon>Bacillales</taxon>
        <taxon>Paenibacillaceae</taxon>
        <taxon>Paenibacillus</taxon>
    </lineage>
</organism>
<dbReference type="Gene3D" id="3.30.720.110">
    <property type="match status" value="1"/>
</dbReference>
<dbReference type="InterPro" id="IPR029068">
    <property type="entry name" value="Glyas_Bleomycin-R_OHBP_Dase"/>
</dbReference>
<protein>
    <recommendedName>
        <fullName evidence="1">Glyoxalase/fosfomycin resistance/dioxygenase domain-containing protein</fullName>
    </recommendedName>
</protein>
<feature type="domain" description="Glyoxalase/fosfomycin resistance/dioxygenase" evidence="1">
    <location>
        <begin position="17"/>
        <end position="121"/>
    </location>
</feature>
<gene>
    <name evidence="2" type="ORF">PAT3040_03399</name>
</gene>
<reference evidence="2 3" key="1">
    <citation type="submission" date="2017-08" db="EMBL/GenBank/DDBJ databases">
        <title>Substantial Increase in Enzyme Production by Combined Drug-Resistance Mutations in Paenibacillus agaridevorans.</title>
        <authorList>
            <person name="Tanaka Y."/>
            <person name="Funane K."/>
            <person name="Hosaka T."/>
            <person name="Shiwa Y."/>
            <person name="Fujita N."/>
            <person name="Miyazaki T."/>
            <person name="Yoshikawa H."/>
            <person name="Murakami K."/>
            <person name="Kasahara K."/>
            <person name="Inaoka T."/>
            <person name="Hiraga Y."/>
            <person name="Ochi K."/>
        </authorList>
    </citation>
    <scope>NUCLEOTIDE SEQUENCE [LARGE SCALE GENOMIC DNA]</scope>
    <source>
        <strain evidence="2 3">T-3040</strain>
    </source>
</reference>
<evidence type="ECO:0000259" key="1">
    <source>
        <dbReference type="Pfam" id="PF00903"/>
    </source>
</evidence>
<dbReference type="AlphaFoldDB" id="A0A2R5ESZ8"/>
<evidence type="ECO:0000313" key="3">
    <source>
        <dbReference type="Proteomes" id="UP000245202"/>
    </source>
</evidence>
<accession>A0A2R5ESZ8</accession>